<protein>
    <submittedName>
        <fullName evidence="2">Gliding motility protein RemB</fullName>
    </submittedName>
</protein>
<dbReference type="AlphaFoldDB" id="A0A7K1SRQ6"/>
<feature type="chain" id="PRO_5029498768" evidence="1">
    <location>
        <begin position="21"/>
        <end position="534"/>
    </location>
</feature>
<dbReference type="Proteomes" id="UP000462014">
    <property type="component" value="Unassembled WGS sequence"/>
</dbReference>
<evidence type="ECO:0000256" key="1">
    <source>
        <dbReference type="SAM" id="SignalP"/>
    </source>
</evidence>
<comment type="caution">
    <text evidence="2">The sequence shown here is derived from an EMBL/GenBank/DDBJ whole genome shotgun (WGS) entry which is preliminary data.</text>
</comment>
<name>A0A7K1SRQ6_9SPHI</name>
<proteinExistence type="predicted"/>
<dbReference type="EMBL" id="WPIK01000001">
    <property type="protein sequence ID" value="MVN19981.1"/>
    <property type="molecule type" value="Genomic_DNA"/>
</dbReference>
<organism evidence="2 3">
    <name type="scientific">Mucilaginibacter arboris</name>
    <dbReference type="NCBI Taxonomy" id="2682090"/>
    <lineage>
        <taxon>Bacteria</taxon>
        <taxon>Pseudomonadati</taxon>
        <taxon>Bacteroidota</taxon>
        <taxon>Sphingobacteriia</taxon>
        <taxon>Sphingobacteriales</taxon>
        <taxon>Sphingobacteriaceae</taxon>
        <taxon>Mucilaginibacter</taxon>
    </lineage>
</organism>
<keyword evidence="1" id="KW-0732">Signal</keyword>
<keyword evidence="3" id="KW-1185">Reference proteome</keyword>
<dbReference type="RefSeq" id="WP_157562771.1">
    <property type="nucleotide sequence ID" value="NZ_WPIK01000001.1"/>
</dbReference>
<accession>A0A7K1SRQ6</accession>
<gene>
    <name evidence="2" type="ORF">GO621_00345</name>
</gene>
<sequence length="534" mass="60958">MKKKILFVAVILLIKISANAQSVYLPYAYQFYQKLDSSVYSNQSRFHSSMKPFLVDDPLISQQYQSLMNAGVDSVGKRSWVHRKLFNEHLVDIKNKEYTAFFDYLPDLTAGRDFSGNRTTWLNTRGYQVGGTIGSKFYFYTSGYENQAVFPNYLNNYINSIGIVTGQSYDRNYGTNTKDWSYVTALLSYTPIKYLNITLGQDKNFIGDGYRSVLLSDFASNYPFLKLTGTLGNVRYMAMWANMQDPLAPKLSYQDGNRQKWGVFHYLDWNVSNKVSLGFFDSVIWADKDDQGNKRGFDFNYVNPFVFLRPVEANIGSGDNALIGFTGKYKFVDKSAIYGQFALDEFHSKTFFSNNGSYFNKYAWQLGVRGADLLAVKRLNYLLEFNNAKPYTYSEVNAIINYAQNAEPLAHPFGANFREVVGILNYSIGRFDFYGQAEFGHYGLDPTITDNYGKDIFKLYPDASKFVGNYTGQGITTNLYYGEGRIAYMLNPKYNLRLELGGILRQEKNALSTNNTALVTIGLRSSFRNLYSDF</sequence>
<feature type="signal peptide" evidence="1">
    <location>
        <begin position="1"/>
        <end position="20"/>
    </location>
</feature>
<reference evidence="2 3" key="1">
    <citation type="submission" date="2019-12" db="EMBL/GenBank/DDBJ databases">
        <title>Mucilaginibacter sp. HMF7410 genome sequencing and assembly.</title>
        <authorList>
            <person name="Kang H."/>
            <person name="Cha I."/>
            <person name="Kim H."/>
            <person name="Joh K."/>
        </authorList>
    </citation>
    <scope>NUCLEOTIDE SEQUENCE [LARGE SCALE GENOMIC DNA]</scope>
    <source>
        <strain evidence="2 3">HMF7410</strain>
    </source>
</reference>
<evidence type="ECO:0000313" key="3">
    <source>
        <dbReference type="Proteomes" id="UP000462014"/>
    </source>
</evidence>
<evidence type="ECO:0000313" key="2">
    <source>
        <dbReference type="EMBL" id="MVN19981.1"/>
    </source>
</evidence>